<evidence type="ECO:0000313" key="3">
    <source>
        <dbReference type="EMBL" id="RKN79484.1"/>
    </source>
</evidence>
<keyword evidence="4" id="KW-1185">Reference proteome</keyword>
<sequence length="240" mass="26524">MLVEICANSLQSALNAEKGGADRIELCSELAIGGITPSYGLLKSIRERISIPVHVLIRPRSGDFTYSDLEFEIIKKDIALCRDLGFEGIVTGVLHEDFTLDEKRTQSLVKASEGLHFTFHRAFDWVVDPLNTLEKLENMGVHILLSSGQQKSALEGIDLLTELNEQASTCIIQPGGGVGIENLREFKNRNFKAIHLSASSSIKKLKDPPNIPMHSGPKLKDDEITVTDLNIVRHIVEEAK</sequence>
<organism evidence="3 4">
    <name type="scientific">Ulvibacterium marinum</name>
    <dbReference type="NCBI Taxonomy" id="2419782"/>
    <lineage>
        <taxon>Bacteria</taxon>
        <taxon>Pseudomonadati</taxon>
        <taxon>Bacteroidota</taxon>
        <taxon>Flavobacteriia</taxon>
        <taxon>Flavobacteriales</taxon>
        <taxon>Flavobacteriaceae</taxon>
        <taxon>Ulvibacterium</taxon>
    </lineage>
</organism>
<keyword evidence="2" id="KW-0963">Cytoplasm</keyword>
<dbReference type="GO" id="GO:0005737">
    <property type="term" value="C:cytoplasm"/>
    <property type="evidence" value="ECO:0007669"/>
    <property type="project" value="UniProtKB-SubCell"/>
</dbReference>
<dbReference type="OrthoDB" id="9815677at2"/>
<comment type="caution">
    <text evidence="2">Once thought to be involved in copper homeostasis, experiments in E.coli have shown this is not the case.</text>
</comment>
<comment type="subcellular location">
    <subcellularLocation>
        <location evidence="2">Cytoplasm</location>
    </subcellularLocation>
</comment>
<dbReference type="FunFam" id="3.20.20.380:FF:000001">
    <property type="entry name" value="Copper homeostasis protein CutC"/>
    <property type="match status" value="1"/>
</dbReference>
<evidence type="ECO:0000313" key="4">
    <source>
        <dbReference type="Proteomes" id="UP000276603"/>
    </source>
</evidence>
<evidence type="ECO:0000256" key="1">
    <source>
        <dbReference type="ARBA" id="ARBA00007768"/>
    </source>
</evidence>
<dbReference type="Pfam" id="PF03932">
    <property type="entry name" value="CutC"/>
    <property type="match status" value="1"/>
</dbReference>
<comment type="caution">
    <text evidence="3">The sequence shown here is derived from an EMBL/GenBank/DDBJ whole genome shotgun (WGS) entry which is preliminary data.</text>
</comment>
<dbReference type="Gene3D" id="3.20.20.380">
    <property type="entry name" value="Copper homeostasis (CutC) domain"/>
    <property type="match status" value="1"/>
</dbReference>
<dbReference type="InterPro" id="IPR036822">
    <property type="entry name" value="CutC-like_dom_sf"/>
</dbReference>
<accession>A0A3B0C5R3</accession>
<evidence type="ECO:0000256" key="2">
    <source>
        <dbReference type="HAMAP-Rule" id="MF_00795"/>
    </source>
</evidence>
<dbReference type="Proteomes" id="UP000276603">
    <property type="component" value="Unassembled WGS sequence"/>
</dbReference>
<protein>
    <recommendedName>
        <fullName evidence="2">PF03932 family protein CutC</fullName>
    </recommendedName>
</protein>
<dbReference type="HAMAP" id="MF_00795">
    <property type="entry name" value="CutC"/>
    <property type="match status" value="1"/>
</dbReference>
<name>A0A3B0C5R3_9FLAO</name>
<dbReference type="AlphaFoldDB" id="A0A3B0C5R3"/>
<gene>
    <name evidence="2" type="primary">cutC</name>
    <name evidence="3" type="ORF">D7Z94_14350</name>
</gene>
<reference evidence="3 4" key="1">
    <citation type="submission" date="2018-10" db="EMBL/GenBank/DDBJ databases">
        <title>Ulvibacterium marinum gen. nov., sp. nov., a novel marine bacterium of the family Flavobacteriaceae, isolated from a culture of the green alga Ulva prolifera.</title>
        <authorList>
            <person name="Zhang Z."/>
        </authorList>
    </citation>
    <scope>NUCLEOTIDE SEQUENCE [LARGE SCALE GENOMIC DNA]</scope>
    <source>
        <strain evidence="3 4">CCMM003</strain>
    </source>
</reference>
<dbReference type="PANTHER" id="PTHR12598">
    <property type="entry name" value="COPPER HOMEOSTASIS PROTEIN CUTC"/>
    <property type="match status" value="1"/>
</dbReference>
<dbReference type="RefSeq" id="WP_120712297.1">
    <property type="nucleotide sequence ID" value="NZ_RBCJ01000003.1"/>
</dbReference>
<dbReference type="SUPFAM" id="SSF110395">
    <property type="entry name" value="CutC-like"/>
    <property type="match status" value="1"/>
</dbReference>
<dbReference type="EMBL" id="RBCJ01000003">
    <property type="protein sequence ID" value="RKN79484.1"/>
    <property type="molecule type" value="Genomic_DNA"/>
</dbReference>
<comment type="similarity">
    <text evidence="1 2">Belongs to the CutC family.</text>
</comment>
<proteinExistence type="inferred from homology"/>
<dbReference type="InterPro" id="IPR005627">
    <property type="entry name" value="CutC-like"/>
</dbReference>
<dbReference type="PANTHER" id="PTHR12598:SF0">
    <property type="entry name" value="COPPER HOMEOSTASIS PROTEIN CUTC HOMOLOG"/>
    <property type="match status" value="1"/>
</dbReference>
<dbReference type="GO" id="GO:0005507">
    <property type="term" value="F:copper ion binding"/>
    <property type="evidence" value="ECO:0007669"/>
    <property type="project" value="TreeGrafter"/>
</dbReference>